<keyword evidence="3" id="KW-1185">Reference proteome</keyword>
<dbReference type="AlphaFoldDB" id="A0AAD9VVG1"/>
<dbReference type="Gene3D" id="2.60.120.650">
    <property type="entry name" value="Cupin"/>
    <property type="match status" value="1"/>
</dbReference>
<keyword evidence="1" id="KW-0472">Membrane</keyword>
<dbReference type="PANTHER" id="PTHR12480">
    <property type="entry name" value="ARGININE DEMETHYLASE AND LYSYL-HYDROXYLASE JMJD"/>
    <property type="match status" value="1"/>
</dbReference>
<proteinExistence type="predicted"/>
<accession>A0AAD9VVG1</accession>
<dbReference type="Proteomes" id="UP001258017">
    <property type="component" value="Unassembled WGS sequence"/>
</dbReference>
<name>A0AAD9VVG1_9HYME</name>
<feature type="transmembrane region" description="Helical" evidence="1">
    <location>
        <begin position="63"/>
        <end position="82"/>
    </location>
</feature>
<keyword evidence="1" id="KW-0812">Transmembrane</keyword>
<dbReference type="SUPFAM" id="SSF51197">
    <property type="entry name" value="Clavaminate synthase-like"/>
    <property type="match status" value="1"/>
</dbReference>
<dbReference type="EMBL" id="JAIFRP010000004">
    <property type="protein sequence ID" value="KAK2588496.1"/>
    <property type="molecule type" value="Genomic_DNA"/>
</dbReference>
<sequence length="322" mass="37632">MTGITRQADSSSLTRRSTESVQKDLRSILAKIEKLGPFTRSLMLLRASSRHGLIRIRIRTRHLWILALLLLWIIGQTTKKFFATYRYDKCLVELPAVTQKIFRPAEDCSICRDVHRVEKLSNVDPTYFEERYAYSGRPVVVTDAMVNWTAPKMFTYSFFKSLYDGEQANCQFFPYKTEFRNLQDVFNMSDSRSLLESGTKPWYVGWSNCDSKIGTILRQHYQRPYFLPPTAESEKTDWIFMGSHGYGAPMHVDDVEHPSWQAQIKGEKLWILEPPRECYYTCNRLEVVVRTGEIIVLDTNRWYHQTRIVSEDMSITIGAEYD</sequence>
<comment type="caution">
    <text evidence="2">The sequence shown here is derived from an EMBL/GenBank/DDBJ whole genome shotgun (WGS) entry which is preliminary data.</text>
</comment>
<dbReference type="GO" id="GO:0016706">
    <property type="term" value="F:2-oxoglutarate-dependent dioxygenase activity"/>
    <property type="evidence" value="ECO:0007669"/>
    <property type="project" value="TreeGrafter"/>
</dbReference>
<evidence type="ECO:0000256" key="1">
    <source>
        <dbReference type="SAM" id="Phobius"/>
    </source>
</evidence>
<reference evidence="2" key="1">
    <citation type="submission" date="2021-08" db="EMBL/GenBank/DDBJ databases">
        <authorList>
            <person name="Misof B."/>
            <person name="Oliver O."/>
            <person name="Podsiadlowski L."/>
            <person name="Donath A."/>
            <person name="Peters R."/>
            <person name="Mayer C."/>
            <person name="Rust J."/>
            <person name="Gunkel S."/>
            <person name="Lesny P."/>
            <person name="Martin S."/>
            <person name="Oeyen J.P."/>
            <person name="Petersen M."/>
            <person name="Panagiotis P."/>
            <person name="Wilbrandt J."/>
            <person name="Tanja T."/>
        </authorList>
    </citation>
    <scope>NUCLEOTIDE SEQUENCE</scope>
    <source>
        <strain evidence="2">GBR_01_08_01A</strain>
        <tissue evidence="2">Thorax + abdomen</tissue>
    </source>
</reference>
<evidence type="ECO:0000313" key="2">
    <source>
        <dbReference type="EMBL" id="KAK2588496.1"/>
    </source>
</evidence>
<gene>
    <name evidence="2" type="ORF">KPH14_001077</name>
</gene>
<evidence type="ECO:0000313" key="3">
    <source>
        <dbReference type="Proteomes" id="UP001258017"/>
    </source>
</evidence>
<dbReference type="PANTHER" id="PTHR12480:SF19">
    <property type="entry name" value="CUPIN-LIKE DOMAIN-CONTAINING PROTEIN"/>
    <property type="match status" value="1"/>
</dbReference>
<evidence type="ECO:0008006" key="4">
    <source>
        <dbReference type="Google" id="ProtNLM"/>
    </source>
</evidence>
<reference evidence="2" key="2">
    <citation type="journal article" date="2023" name="Commun. Biol.">
        <title>Intrasexual cuticular hydrocarbon dimorphism in a wasp sheds light on hydrocarbon biosynthesis genes in Hymenoptera.</title>
        <authorList>
            <person name="Moris V.C."/>
            <person name="Podsiadlowski L."/>
            <person name="Martin S."/>
            <person name="Oeyen J.P."/>
            <person name="Donath A."/>
            <person name="Petersen M."/>
            <person name="Wilbrandt J."/>
            <person name="Misof B."/>
            <person name="Liedtke D."/>
            <person name="Thamm M."/>
            <person name="Scheiner R."/>
            <person name="Schmitt T."/>
            <person name="Niehuis O."/>
        </authorList>
    </citation>
    <scope>NUCLEOTIDE SEQUENCE</scope>
    <source>
        <strain evidence="2">GBR_01_08_01A</strain>
    </source>
</reference>
<keyword evidence="1" id="KW-1133">Transmembrane helix</keyword>
<dbReference type="InterPro" id="IPR050910">
    <property type="entry name" value="JMJD6_ArgDemeth/LysHydrox"/>
</dbReference>
<organism evidence="2 3">
    <name type="scientific">Odynerus spinipes</name>
    <dbReference type="NCBI Taxonomy" id="1348599"/>
    <lineage>
        <taxon>Eukaryota</taxon>
        <taxon>Metazoa</taxon>
        <taxon>Ecdysozoa</taxon>
        <taxon>Arthropoda</taxon>
        <taxon>Hexapoda</taxon>
        <taxon>Insecta</taxon>
        <taxon>Pterygota</taxon>
        <taxon>Neoptera</taxon>
        <taxon>Endopterygota</taxon>
        <taxon>Hymenoptera</taxon>
        <taxon>Apocrita</taxon>
        <taxon>Aculeata</taxon>
        <taxon>Vespoidea</taxon>
        <taxon>Vespidae</taxon>
        <taxon>Eumeninae</taxon>
        <taxon>Odynerus</taxon>
    </lineage>
</organism>
<protein>
    <recommendedName>
        <fullName evidence="4">JmjC domain-containing protein</fullName>
    </recommendedName>
</protein>